<name>B9TC52_RICCO</name>
<keyword evidence="2" id="KW-1185">Reference proteome</keyword>
<dbReference type="Proteomes" id="UP000008311">
    <property type="component" value="Unassembled WGS sequence"/>
</dbReference>
<reference evidence="2" key="1">
    <citation type="journal article" date="2010" name="Nat. Biotechnol.">
        <title>Draft genome sequence of the oilseed species Ricinus communis.</title>
        <authorList>
            <person name="Chan A.P."/>
            <person name="Crabtree J."/>
            <person name="Zhao Q."/>
            <person name="Lorenzi H."/>
            <person name="Orvis J."/>
            <person name="Puiu D."/>
            <person name="Melake-Berhan A."/>
            <person name="Jones K.M."/>
            <person name="Redman J."/>
            <person name="Chen G."/>
            <person name="Cahoon E.B."/>
            <person name="Gedil M."/>
            <person name="Stanke M."/>
            <person name="Haas B.J."/>
            <person name="Wortman J.R."/>
            <person name="Fraser-Liggett C.M."/>
            <person name="Ravel J."/>
            <person name="Rabinowicz P.D."/>
        </authorList>
    </citation>
    <scope>NUCLEOTIDE SEQUENCE [LARGE SCALE GENOMIC DNA]</scope>
    <source>
        <strain evidence="2">cv. Hale</strain>
    </source>
</reference>
<organism evidence="1 2">
    <name type="scientific">Ricinus communis</name>
    <name type="common">Castor bean</name>
    <dbReference type="NCBI Taxonomy" id="3988"/>
    <lineage>
        <taxon>Eukaryota</taxon>
        <taxon>Viridiplantae</taxon>
        <taxon>Streptophyta</taxon>
        <taxon>Embryophyta</taxon>
        <taxon>Tracheophyta</taxon>
        <taxon>Spermatophyta</taxon>
        <taxon>Magnoliopsida</taxon>
        <taxon>eudicotyledons</taxon>
        <taxon>Gunneridae</taxon>
        <taxon>Pentapetalae</taxon>
        <taxon>rosids</taxon>
        <taxon>fabids</taxon>
        <taxon>Malpighiales</taxon>
        <taxon>Euphorbiaceae</taxon>
        <taxon>Acalyphoideae</taxon>
        <taxon>Acalypheae</taxon>
        <taxon>Ricinus</taxon>
    </lineage>
</organism>
<accession>B9TC52</accession>
<dbReference type="EMBL" id="EQ977000">
    <property type="protein sequence ID" value="EEF26564.1"/>
    <property type="molecule type" value="Genomic_DNA"/>
</dbReference>
<dbReference type="InParanoid" id="B9TC52"/>
<sequence length="188" mass="19678">MKYHQRHHLAGPVLLARAGAAVADGHRPQVDAVEQQLLRIDQVVADGIDVKAAAAQVLVAGVAQVGADAQLARVVERVEREGVVGAAPELPLGLVGGADPFEQRFALRRARGRIDAGVGPGLRHHEGALPWQLLDAVGGAAAFQQRAHFLGGAAGDDAVVAAHARGRRMLRGDVQRGVGPVRASRQQK</sequence>
<proteinExistence type="predicted"/>
<dbReference type="AlphaFoldDB" id="B9TC52"/>
<gene>
    <name evidence="1" type="ORF">RCOM_0409190</name>
</gene>
<evidence type="ECO:0000313" key="2">
    <source>
        <dbReference type="Proteomes" id="UP000008311"/>
    </source>
</evidence>
<evidence type="ECO:0000313" key="1">
    <source>
        <dbReference type="EMBL" id="EEF26564.1"/>
    </source>
</evidence>
<protein>
    <submittedName>
        <fullName evidence="1">Uncharacterized protein</fullName>
    </submittedName>
</protein>